<protein>
    <submittedName>
        <fullName evidence="2">Uncharacterized protein</fullName>
    </submittedName>
</protein>
<organism evidence="2 3">
    <name type="scientific">Portunus trituberculatus</name>
    <name type="common">Swimming crab</name>
    <name type="synonym">Neptunus trituberculatus</name>
    <dbReference type="NCBI Taxonomy" id="210409"/>
    <lineage>
        <taxon>Eukaryota</taxon>
        <taxon>Metazoa</taxon>
        <taxon>Ecdysozoa</taxon>
        <taxon>Arthropoda</taxon>
        <taxon>Crustacea</taxon>
        <taxon>Multicrustacea</taxon>
        <taxon>Malacostraca</taxon>
        <taxon>Eumalacostraca</taxon>
        <taxon>Eucarida</taxon>
        <taxon>Decapoda</taxon>
        <taxon>Pleocyemata</taxon>
        <taxon>Brachyura</taxon>
        <taxon>Eubrachyura</taxon>
        <taxon>Portunoidea</taxon>
        <taxon>Portunidae</taxon>
        <taxon>Portuninae</taxon>
        <taxon>Portunus</taxon>
    </lineage>
</organism>
<name>A0A5B7FQN8_PORTR</name>
<dbReference type="Proteomes" id="UP000324222">
    <property type="component" value="Unassembled WGS sequence"/>
</dbReference>
<feature type="region of interest" description="Disordered" evidence="1">
    <location>
        <begin position="82"/>
        <end position="110"/>
    </location>
</feature>
<evidence type="ECO:0000313" key="3">
    <source>
        <dbReference type="Proteomes" id="UP000324222"/>
    </source>
</evidence>
<comment type="caution">
    <text evidence="2">The sequence shown here is derived from an EMBL/GenBank/DDBJ whole genome shotgun (WGS) entry which is preliminary data.</text>
</comment>
<evidence type="ECO:0000256" key="1">
    <source>
        <dbReference type="SAM" id="MobiDB-lite"/>
    </source>
</evidence>
<proteinExistence type="predicted"/>
<keyword evidence="3" id="KW-1185">Reference proteome</keyword>
<feature type="compositionally biased region" description="Low complexity" evidence="1">
    <location>
        <begin position="83"/>
        <end position="96"/>
    </location>
</feature>
<dbReference type="EMBL" id="VSRR010007319">
    <property type="protein sequence ID" value="MPC46674.1"/>
    <property type="molecule type" value="Genomic_DNA"/>
</dbReference>
<reference evidence="2 3" key="1">
    <citation type="submission" date="2019-05" db="EMBL/GenBank/DDBJ databases">
        <title>Another draft genome of Portunus trituberculatus and its Hox gene families provides insights of decapod evolution.</title>
        <authorList>
            <person name="Jeong J.-H."/>
            <person name="Song I."/>
            <person name="Kim S."/>
            <person name="Choi T."/>
            <person name="Kim D."/>
            <person name="Ryu S."/>
            <person name="Kim W."/>
        </authorList>
    </citation>
    <scope>NUCLEOTIDE SEQUENCE [LARGE SCALE GENOMIC DNA]</scope>
    <source>
        <tissue evidence="2">Muscle</tissue>
    </source>
</reference>
<dbReference type="AlphaFoldDB" id="A0A5B7FQN8"/>
<gene>
    <name evidence="2" type="ORF">E2C01_040399</name>
</gene>
<accession>A0A5B7FQN8</accession>
<sequence>MADLSRGRRRPQIRTSSERLSVVKSGWQKDHDLLTLKERQIARRGRGVDLGVSRDAATRTNYVDDSGVPLCNGRARRISVKQARVPPGRPRGPAGVYTRPDDLTQHQGSLATDRKPARFLLLL</sequence>
<evidence type="ECO:0000313" key="2">
    <source>
        <dbReference type="EMBL" id="MPC46674.1"/>
    </source>
</evidence>